<organism evidence="1 2">
    <name type="scientific">Hibiscus sabdariffa</name>
    <name type="common">roselle</name>
    <dbReference type="NCBI Taxonomy" id="183260"/>
    <lineage>
        <taxon>Eukaryota</taxon>
        <taxon>Viridiplantae</taxon>
        <taxon>Streptophyta</taxon>
        <taxon>Embryophyta</taxon>
        <taxon>Tracheophyta</taxon>
        <taxon>Spermatophyta</taxon>
        <taxon>Magnoliopsida</taxon>
        <taxon>eudicotyledons</taxon>
        <taxon>Gunneridae</taxon>
        <taxon>Pentapetalae</taxon>
        <taxon>rosids</taxon>
        <taxon>malvids</taxon>
        <taxon>Malvales</taxon>
        <taxon>Malvaceae</taxon>
        <taxon>Malvoideae</taxon>
        <taxon>Hibiscus</taxon>
    </lineage>
</organism>
<accession>A0ABR2BP67</accession>
<proteinExistence type="predicted"/>
<dbReference type="Proteomes" id="UP001472677">
    <property type="component" value="Unassembled WGS sequence"/>
</dbReference>
<gene>
    <name evidence="1" type="ORF">V6N12_058095</name>
</gene>
<evidence type="ECO:0000313" key="2">
    <source>
        <dbReference type="Proteomes" id="UP001472677"/>
    </source>
</evidence>
<sequence length="164" mass="18692">MPTAAFFAGRARALLSFKPMKAFPCEIKRIYCWDKRTFQRNMLLLSTKQNGGIVLLLQIGPFLQLKSKPCSSLHNWYDEWISERPLKALFPRIFALAVDKDGSNVNTDRVRWMGPGDETYSVSSIAKLKSQTEVSEVNWRNLIWLGLAPFKVEAFVCTDKNGTT</sequence>
<evidence type="ECO:0000313" key="1">
    <source>
        <dbReference type="EMBL" id="KAK8508950.1"/>
    </source>
</evidence>
<reference evidence="1 2" key="1">
    <citation type="journal article" date="2024" name="G3 (Bethesda)">
        <title>Genome assembly of Hibiscus sabdariffa L. provides insights into metabolisms of medicinal natural products.</title>
        <authorList>
            <person name="Kim T."/>
        </authorList>
    </citation>
    <scope>NUCLEOTIDE SEQUENCE [LARGE SCALE GENOMIC DNA]</scope>
    <source>
        <strain evidence="1">TK-2024</strain>
        <tissue evidence="1">Old leaves</tissue>
    </source>
</reference>
<dbReference type="EMBL" id="JBBPBM010000096">
    <property type="protein sequence ID" value="KAK8508950.1"/>
    <property type="molecule type" value="Genomic_DNA"/>
</dbReference>
<comment type="caution">
    <text evidence="1">The sequence shown here is derived from an EMBL/GenBank/DDBJ whole genome shotgun (WGS) entry which is preliminary data.</text>
</comment>
<keyword evidence="2" id="KW-1185">Reference proteome</keyword>
<name>A0ABR2BP67_9ROSI</name>
<protein>
    <submittedName>
        <fullName evidence="1">Uncharacterized protein</fullName>
    </submittedName>
</protein>